<dbReference type="Proteomes" id="UP000075243">
    <property type="component" value="Unassembled WGS sequence"/>
</dbReference>
<evidence type="ECO:0000256" key="1">
    <source>
        <dbReference type="SAM" id="Phobius"/>
    </source>
</evidence>
<feature type="transmembrane region" description="Helical" evidence="1">
    <location>
        <begin position="103"/>
        <end position="120"/>
    </location>
</feature>
<sequence>MLLNPEDADFFDLLGVLFSRKLGNRRFVECDAEGAVEGSFRHRWLIFVSVVLQKFLMYVAKPLAFFGSCIELLINLLLLNGGFFRIFINFLTCNYLSFLPTHIRTSYFFFFNTLLLYTYLTQNPIQHNHKKNISLS</sequence>
<evidence type="ECO:0000313" key="3">
    <source>
        <dbReference type="Proteomes" id="UP000075243"/>
    </source>
</evidence>
<reference evidence="2" key="1">
    <citation type="journal article" date="2012" name="Nat. Biotechnol.">
        <title>Draft genome sequence of pigeonpea (Cajanus cajan), an orphan legume crop of resource-poor farmers.</title>
        <authorList>
            <person name="Varshney R.K."/>
            <person name="Chen W."/>
            <person name="Li Y."/>
            <person name="Bharti A.K."/>
            <person name="Saxena R.K."/>
            <person name="Schlueter J.A."/>
            <person name="Donoghue M.T."/>
            <person name="Azam S."/>
            <person name="Fan G."/>
            <person name="Whaley A.M."/>
            <person name="Farmer A.D."/>
            <person name="Sheridan J."/>
            <person name="Iwata A."/>
            <person name="Tuteja R."/>
            <person name="Penmetsa R.V."/>
            <person name="Wu W."/>
            <person name="Upadhyaya H.D."/>
            <person name="Yang S.P."/>
            <person name="Shah T."/>
            <person name="Saxena K.B."/>
            <person name="Michael T."/>
            <person name="McCombie W.R."/>
            <person name="Yang B."/>
            <person name="Zhang G."/>
            <person name="Yang H."/>
            <person name="Wang J."/>
            <person name="Spillane C."/>
            <person name="Cook D.R."/>
            <person name="May G.D."/>
            <person name="Xu X."/>
            <person name="Jackson S.A."/>
        </authorList>
    </citation>
    <scope>NUCLEOTIDE SEQUENCE [LARGE SCALE GENOMIC DNA]</scope>
</reference>
<keyword evidence="1" id="KW-1133">Transmembrane helix</keyword>
<dbReference type="AlphaFoldDB" id="A0A151R5Q1"/>
<dbReference type="InterPro" id="IPR044819">
    <property type="entry name" value="OBL-like"/>
</dbReference>
<organism evidence="2 3">
    <name type="scientific">Cajanus cajan</name>
    <name type="common">Pigeon pea</name>
    <name type="synonym">Cajanus indicus</name>
    <dbReference type="NCBI Taxonomy" id="3821"/>
    <lineage>
        <taxon>Eukaryota</taxon>
        <taxon>Viridiplantae</taxon>
        <taxon>Streptophyta</taxon>
        <taxon>Embryophyta</taxon>
        <taxon>Tracheophyta</taxon>
        <taxon>Spermatophyta</taxon>
        <taxon>Magnoliopsida</taxon>
        <taxon>eudicotyledons</taxon>
        <taxon>Gunneridae</taxon>
        <taxon>Pentapetalae</taxon>
        <taxon>rosids</taxon>
        <taxon>fabids</taxon>
        <taxon>Fabales</taxon>
        <taxon>Fabaceae</taxon>
        <taxon>Papilionoideae</taxon>
        <taxon>50 kb inversion clade</taxon>
        <taxon>NPAAA clade</taxon>
        <taxon>indigoferoid/millettioid clade</taxon>
        <taxon>Phaseoleae</taxon>
        <taxon>Cajanus</taxon>
    </lineage>
</organism>
<keyword evidence="1" id="KW-0472">Membrane</keyword>
<keyword evidence="3" id="KW-1185">Reference proteome</keyword>
<evidence type="ECO:0000313" key="2">
    <source>
        <dbReference type="EMBL" id="KYP37872.1"/>
    </source>
</evidence>
<protein>
    <submittedName>
        <fullName evidence="2">Uncharacterized protein</fullName>
    </submittedName>
</protein>
<keyword evidence="1" id="KW-0812">Transmembrane</keyword>
<dbReference type="EMBL" id="KQ484059">
    <property type="protein sequence ID" value="KYP37872.1"/>
    <property type="molecule type" value="Genomic_DNA"/>
</dbReference>
<name>A0A151R5Q1_CAJCA</name>
<dbReference type="OMA" id="THIRTSY"/>
<feature type="transmembrane region" description="Helical" evidence="1">
    <location>
        <begin position="72"/>
        <end position="91"/>
    </location>
</feature>
<accession>A0A151R5Q1</accession>
<dbReference type="GO" id="GO:0006629">
    <property type="term" value="P:lipid metabolic process"/>
    <property type="evidence" value="ECO:0007669"/>
    <property type="project" value="InterPro"/>
</dbReference>
<gene>
    <name evidence="2" type="ORF">KK1_040912</name>
</gene>
<proteinExistence type="predicted"/>
<dbReference type="Gramene" id="C.cajan_38571.t">
    <property type="protein sequence ID" value="C.cajan_38571.t.cds1"/>
    <property type="gene ID" value="C.cajan_38571"/>
</dbReference>
<dbReference type="PANTHER" id="PTHR46086">
    <property type="entry name" value="ALPHA/BETA-HYDROLASES SUPERFAMILY PROTEIN"/>
    <property type="match status" value="1"/>
</dbReference>
<dbReference type="STRING" id="3821.A0A151R5Q1"/>
<dbReference type="PANTHER" id="PTHR46086:SF13">
    <property type="entry name" value="TRIACYLGLYCEROL LIPASE-RELATED"/>
    <property type="match status" value="1"/>
</dbReference>
<dbReference type="GO" id="GO:0004806">
    <property type="term" value="F:triacylglycerol lipase activity"/>
    <property type="evidence" value="ECO:0007669"/>
    <property type="project" value="InterPro"/>
</dbReference>